<dbReference type="AlphaFoldDB" id="A0A098EMU9"/>
<evidence type="ECO:0000313" key="2">
    <source>
        <dbReference type="Proteomes" id="UP000043699"/>
    </source>
</evidence>
<keyword evidence="2" id="KW-1185">Reference proteome</keyword>
<dbReference type="RefSeq" id="WP_267882914.1">
    <property type="nucleotide sequence ID" value="NZ_CCXS01000001.1"/>
</dbReference>
<protein>
    <submittedName>
        <fullName evidence="1">Uncharacterized protein</fullName>
    </submittedName>
</protein>
<evidence type="ECO:0000313" key="1">
    <source>
        <dbReference type="EMBL" id="CEG23145.1"/>
    </source>
</evidence>
<sequence length="43" mass="4843">MVPKKRNVGDKYRPVATVMKRKNGVPTVLKIGKLRYVLDASSK</sequence>
<proteinExistence type="predicted"/>
<name>A0A098EMU9_9BACL</name>
<reference evidence="1 2" key="1">
    <citation type="submission" date="2014-09" db="EMBL/GenBank/DDBJ databases">
        <authorList>
            <person name="Urmite Genomes Urmite Genomes"/>
        </authorList>
    </citation>
    <scope>NUCLEOTIDE SEQUENCE [LARGE SCALE GENOMIC DNA]</scope>
    <source>
        <strain evidence="1 2">ES2</strain>
    </source>
</reference>
<organism evidence="1 2">
    <name type="scientific">Planococcus massiliensis</name>
    <dbReference type="NCBI Taxonomy" id="1499687"/>
    <lineage>
        <taxon>Bacteria</taxon>
        <taxon>Bacillati</taxon>
        <taxon>Bacillota</taxon>
        <taxon>Bacilli</taxon>
        <taxon>Bacillales</taxon>
        <taxon>Caryophanaceae</taxon>
        <taxon>Planococcus</taxon>
    </lineage>
</organism>
<dbReference type="STRING" id="1499687.BN1080_02089"/>
<gene>
    <name evidence="1" type="ORF">BN1080_02089</name>
</gene>
<dbReference type="EMBL" id="CCXS01000001">
    <property type="protein sequence ID" value="CEG23145.1"/>
    <property type="molecule type" value="Genomic_DNA"/>
</dbReference>
<dbReference type="Proteomes" id="UP000043699">
    <property type="component" value="Unassembled WGS sequence"/>
</dbReference>
<accession>A0A098EMU9</accession>